<dbReference type="EMBL" id="CP056041">
    <property type="protein sequence ID" value="QKZ17900.1"/>
    <property type="molecule type" value="Genomic_DNA"/>
</dbReference>
<sequence length="96" mass="10325">MSTYNMRDFDGSAHDGSDPAALLRLAERLVERLHIEKPALVPQGEIVRDELLYAAQDGLPANRGRIRFALEAIGTGVAAGGGCLILVQEIGRVLEV</sequence>
<evidence type="ECO:0000313" key="1">
    <source>
        <dbReference type="EMBL" id="QKZ17900.1"/>
    </source>
</evidence>
<dbReference type="Proteomes" id="UP000509418">
    <property type="component" value="Chromosome"/>
</dbReference>
<organism evidence="1 2">
    <name type="scientific">Streptomyces chartreusis</name>
    <dbReference type="NCBI Taxonomy" id="1969"/>
    <lineage>
        <taxon>Bacteria</taxon>
        <taxon>Bacillati</taxon>
        <taxon>Actinomycetota</taxon>
        <taxon>Actinomycetes</taxon>
        <taxon>Kitasatosporales</taxon>
        <taxon>Streptomycetaceae</taxon>
        <taxon>Streptomyces</taxon>
    </lineage>
</organism>
<proteinExistence type="predicted"/>
<dbReference type="AlphaFoldDB" id="A0A7H8T7K5"/>
<dbReference type="RefSeq" id="WP_030953464.1">
    <property type="nucleotide sequence ID" value="NZ_CBDRGH010000050.1"/>
</dbReference>
<keyword evidence="2" id="KW-1185">Reference proteome</keyword>
<reference evidence="1 2" key="1">
    <citation type="submission" date="2020-06" db="EMBL/GenBank/DDBJ databases">
        <title>Genome mining for natural products.</title>
        <authorList>
            <person name="Zhang B."/>
            <person name="Shi J."/>
            <person name="Ge H."/>
        </authorList>
    </citation>
    <scope>NUCLEOTIDE SEQUENCE [LARGE SCALE GENOMIC DNA]</scope>
    <source>
        <strain evidence="1 2">NA02069</strain>
    </source>
</reference>
<protein>
    <submittedName>
        <fullName evidence="1">Uncharacterized protein</fullName>
    </submittedName>
</protein>
<evidence type="ECO:0000313" key="2">
    <source>
        <dbReference type="Proteomes" id="UP000509418"/>
    </source>
</evidence>
<name>A0A7H8T7K5_STRCX</name>
<accession>A0A7H8T7K5</accession>
<gene>
    <name evidence="1" type="ORF">HUT05_11395</name>
</gene>